<evidence type="ECO:0000256" key="1">
    <source>
        <dbReference type="SAM" id="MobiDB-lite"/>
    </source>
</evidence>
<dbReference type="SUPFAM" id="SSF141571">
    <property type="entry name" value="Pentapeptide repeat-like"/>
    <property type="match status" value="1"/>
</dbReference>
<proteinExistence type="predicted"/>
<organism evidence="3 4">
    <name type="scientific">Allokutzneria albata</name>
    <name type="common">Kibdelosporangium albatum</name>
    <dbReference type="NCBI Taxonomy" id="211114"/>
    <lineage>
        <taxon>Bacteria</taxon>
        <taxon>Bacillati</taxon>
        <taxon>Actinomycetota</taxon>
        <taxon>Actinomycetes</taxon>
        <taxon>Pseudonocardiales</taxon>
        <taxon>Pseudonocardiaceae</taxon>
        <taxon>Allokutzneria</taxon>
    </lineage>
</organism>
<protein>
    <submittedName>
        <fullName evidence="3">Pentapeptide repeat-containing protein</fullName>
    </submittedName>
</protein>
<dbReference type="STRING" id="211114.SAMN04489726_1406"/>
<dbReference type="Pfam" id="PF12867">
    <property type="entry name" value="DinB_2"/>
    <property type="match status" value="1"/>
</dbReference>
<evidence type="ECO:0000313" key="3">
    <source>
        <dbReference type="EMBL" id="SDM39421.1"/>
    </source>
</evidence>
<gene>
    <name evidence="3" type="ORF">SAMN04489726_1406</name>
</gene>
<feature type="region of interest" description="Disordered" evidence="1">
    <location>
        <begin position="306"/>
        <end position="328"/>
    </location>
</feature>
<dbReference type="eggNOG" id="COG1357">
    <property type="taxonomic scope" value="Bacteria"/>
</dbReference>
<dbReference type="SUPFAM" id="SSF109854">
    <property type="entry name" value="DinB/YfiT-like putative metalloenzymes"/>
    <property type="match status" value="1"/>
</dbReference>
<sequence>MPETVLRDLHEQQITHLQRWPFLSDRTSHPEAWARSSAADDLIGGRGSRSSGTGSSVLRMTEFRDQDLSGARFVRTNLRGAAFNHVFLNDADLRAVDFRGVRMRGVELVDVEISAELRNVVVNGVDIAPLVEAELNRRMPERAKMRAEDAGGFREAWAILERLWEGTLARARRLPEAELHRNVDGEWSFIQTLRHLNFASAAWVGRMVIGTASPWHALDLPWDEAPGWDGIPWDREARPSLDEVLAVRRERQAMVRSVMESLTDERLASTVTRTEPGWPQLEGFPVKTCLRIVLNEEWEHRLYAERDLPSAQPESGAPEQGRLGDRLR</sequence>
<dbReference type="EMBL" id="LT629701">
    <property type="protein sequence ID" value="SDM39421.1"/>
    <property type="molecule type" value="Genomic_DNA"/>
</dbReference>
<feature type="region of interest" description="Disordered" evidence="1">
    <location>
        <begin position="35"/>
        <end position="56"/>
    </location>
</feature>
<dbReference type="InterPro" id="IPR034660">
    <property type="entry name" value="DinB/YfiT-like"/>
</dbReference>
<evidence type="ECO:0000259" key="2">
    <source>
        <dbReference type="Pfam" id="PF12867"/>
    </source>
</evidence>
<dbReference type="AlphaFoldDB" id="A0A1G9SVI3"/>
<reference evidence="3 4" key="1">
    <citation type="submission" date="2016-10" db="EMBL/GenBank/DDBJ databases">
        <authorList>
            <person name="de Groot N.N."/>
        </authorList>
    </citation>
    <scope>NUCLEOTIDE SEQUENCE [LARGE SCALE GENOMIC DNA]</scope>
    <source>
        <strain evidence="3 4">DSM 44149</strain>
    </source>
</reference>
<name>A0A1G9SVI3_ALLAB</name>
<accession>A0A1G9SVI3</accession>
<dbReference type="InterPro" id="IPR001646">
    <property type="entry name" value="5peptide_repeat"/>
</dbReference>
<feature type="domain" description="DinB-like" evidence="2">
    <location>
        <begin position="160"/>
        <end position="303"/>
    </location>
</feature>
<dbReference type="Proteomes" id="UP000183376">
    <property type="component" value="Chromosome I"/>
</dbReference>
<evidence type="ECO:0000313" key="4">
    <source>
        <dbReference type="Proteomes" id="UP000183376"/>
    </source>
</evidence>
<dbReference type="InterPro" id="IPR024775">
    <property type="entry name" value="DinB-like"/>
</dbReference>
<dbReference type="Gene3D" id="2.160.20.80">
    <property type="entry name" value="E3 ubiquitin-protein ligase SopA"/>
    <property type="match status" value="1"/>
</dbReference>
<keyword evidence="4" id="KW-1185">Reference proteome</keyword>
<dbReference type="Pfam" id="PF00805">
    <property type="entry name" value="Pentapeptide"/>
    <property type="match status" value="1"/>
</dbReference>
<dbReference type="Gene3D" id="1.20.120.450">
    <property type="entry name" value="dinb family like domain"/>
    <property type="match status" value="1"/>
</dbReference>